<feature type="active site" description="Proton donor/acceptor" evidence="5">
    <location>
        <position position="182"/>
    </location>
</feature>
<dbReference type="OrthoDB" id="9802809at2"/>
<feature type="binding site" evidence="5">
    <location>
        <begin position="318"/>
        <end position="320"/>
    </location>
    <ligand>
        <name>substrate</name>
    </ligand>
</feature>
<proteinExistence type="inferred from homology"/>
<protein>
    <recommendedName>
        <fullName evidence="5">Fumarate hydratase class II</fullName>
        <shortName evidence="5">Fumarase C</shortName>
        <ecNumber evidence="5">4.2.1.2</ecNumber>
    </recommendedName>
    <alternativeName>
        <fullName evidence="5">Aerobic fumarase</fullName>
    </alternativeName>
    <alternativeName>
        <fullName evidence="5">Iron-independent fumarase</fullName>
    </alternativeName>
</protein>
<dbReference type="AlphaFoldDB" id="A0A3N0E440"/>
<dbReference type="PROSITE" id="PS00163">
    <property type="entry name" value="FUMARATE_LYASES"/>
    <property type="match status" value="1"/>
</dbReference>
<dbReference type="InterPro" id="IPR000362">
    <property type="entry name" value="Fumarate_lyase_fam"/>
</dbReference>
<dbReference type="Pfam" id="PF10415">
    <property type="entry name" value="FumaraseC_C"/>
    <property type="match status" value="1"/>
</dbReference>
<feature type="domain" description="Fumarate lyase N-terminal" evidence="6">
    <location>
        <begin position="12"/>
        <end position="336"/>
    </location>
</feature>
<evidence type="ECO:0000313" key="8">
    <source>
        <dbReference type="EMBL" id="RNL82563.1"/>
    </source>
</evidence>
<dbReference type="SUPFAM" id="SSF48557">
    <property type="entry name" value="L-aspartase-like"/>
    <property type="match status" value="1"/>
</dbReference>
<evidence type="ECO:0000313" key="9">
    <source>
        <dbReference type="Proteomes" id="UP000269198"/>
    </source>
</evidence>
<dbReference type="UniPathway" id="UPA00223">
    <property type="reaction ID" value="UER01007"/>
</dbReference>
<evidence type="ECO:0000256" key="3">
    <source>
        <dbReference type="ARBA" id="ARBA00022532"/>
    </source>
</evidence>
<comment type="caution">
    <text evidence="8">The sequence shown here is derived from an EMBL/GenBank/DDBJ whole genome shotgun (WGS) entry which is preliminary data.</text>
</comment>
<feature type="domain" description="Fumarase C C-terminal" evidence="7">
    <location>
        <begin position="402"/>
        <end position="460"/>
    </location>
</feature>
<dbReference type="Gene3D" id="1.20.200.10">
    <property type="entry name" value="Fumarase/aspartase (Central domain)"/>
    <property type="match status" value="1"/>
</dbReference>
<dbReference type="InterPro" id="IPR024083">
    <property type="entry name" value="Fumarase/histidase_N"/>
</dbReference>
<gene>
    <name evidence="5" type="primary">fumC</name>
    <name evidence="8" type="ORF">EFW17_19005</name>
</gene>
<dbReference type="GO" id="GO:0006099">
    <property type="term" value="P:tricarboxylic acid cycle"/>
    <property type="evidence" value="ECO:0007669"/>
    <property type="project" value="UniProtKB-UniRule"/>
</dbReference>
<comment type="subcellular location">
    <subcellularLocation>
        <location evidence="5">Cytoplasm</location>
    </subcellularLocation>
</comment>
<comment type="pathway">
    <text evidence="5">Carbohydrate metabolism; tricarboxylic acid cycle; (S)-malate from fumarate: step 1/1.</text>
</comment>
<dbReference type="Gene3D" id="1.10.275.10">
    <property type="entry name" value="Fumarase/aspartase (N-terminal domain)"/>
    <property type="match status" value="1"/>
</dbReference>
<evidence type="ECO:0000259" key="6">
    <source>
        <dbReference type="Pfam" id="PF00206"/>
    </source>
</evidence>
<comment type="similarity">
    <text evidence="1 5">Belongs to the class-II fumarase/aspartase family. Fumarase subfamily.</text>
</comment>
<dbReference type="Pfam" id="PF00206">
    <property type="entry name" value="Lyase_1"/>
    <property type="match status" value="1"/>
</dbReference>
<comment type="miscellaneous">
    <text evidence="5">There are 2 substrate-binding sites: the catalytic A site, and the non-catalytic B site that may play a role in the transfer of substrate or product between the active site and the solvent. Alternatively, the B site may bind allosteric effectors.</text>
</comment>
<feature type="active site" evidence="5">
    <location>
        <position position="312"/>
    </location>
</feature>
<dbReference type="InterPro" id="IPR022761">
    <property type="entry name" value="Fumarate_lyase_N"/>
</dbReference>
<dbReference type="Gene3D" id="1.10.40.30">
    <property type="entry name" value="Fumarase/aspartase (C-terminal domain)"/>
    <property type="match status" value="1"/>
</dbReference>
<name>A0A3N0E440_9ACTN</name>
<dbReference type="EC" id="4.2.1.2" evidence="5"/>
<dbReference type="FunFam" id="1.20.200.10:FF:000001">
    <property type="entry name" value="Fumarate hydratase, mitochondrial"/>
    <property type="match status" value="1"/>
</dbReference>
<evidence type="ECO:0000256" key="5">
    <source>
        <dbReference type="HAMAP-Rule" id="MF_00743"/>
    </source>
</evidence>
<comment type="function">
    <text evidence="5">Involved in the TCA cycle. Catalyzes the stereospecific interconversion of fumarate to L-malate.</text>
</comment>
<evidence type="ECO:0000256" key="1">
    <source>
        <dbReference type="ARBA" id="ARBA00009084"/>
    </source>
</evidence>
<dbReference type="NCBIfam" id="NF008909">
    <property type="entry name" value="PRK12273.1"/>
    <property type="match status" value="1"/>
</dbReference>
<sequence length="462" mass="49087">MSEFRVEHDSMGEVRVPADAKWRAQTQRAVENFPISGQGLEDAHIAALGHIKAAAAKVNGELGVIPEGLAAAIREAAVEVAEGRWNAEFPIDVFQTGSGTSSNMNTNEVVATLATERSGEDVHPNDHVNASQSSNDVFPSSIHIAATSAISNDLVPALRHLEEQLTRKSEEFATVVKSGRTHLMDATPVTLGQEFAGYAAQVRHGVERVQAALPRVAELPLGGTAVGTGINTPEGFASRVIAEIARATGLPLTEARDHFEAQGARDGLVELSGQLRTVAVGFAKIANDIRWMGSGPRTGLTEITLPDLQPGSSIMPGKVNPVLCETMLQVSSQVVGNDAAVAFGGASGNFELNVQLPMIARNTLESIRLLSNVARVFADRCVAGIEANEERCAEYAEGSPSIVTPLNRYIGYEEAAKVAKQALAERKTIRQVVLDRGYVSAGELTEAQLDEALDVLAMTNSR</sequence>
<comment type="catalytic activity">
    <reaction evidence="5">
        <text>(S)-malate = fumarate + H2O</text>
        <dbReference type="Rhea" id="RHEA:12460"/>
        <dbReference type="ChEBI" id="CHEBI:15377"/>
        <dbReference type="ChEBI" id="CHEBI:15589"/>
        <dbReference type="ChEBI" id="CHEBI:29806"/>
        <dbReference type="EC" id="4.2.1.2"/>
    </reaction>
</comment>
<accession>A0A3N0E440</accession>
<reference evidence="8 9" key="1">
    <citation type="submission" date="2018-11" db="EMBL/GenBank/DDBJ databases">
        <title>The genome draft of YIM 96095.</title>
        <authorList>
            <person name="Tang S.-K."/>
            <person name="Chunyu W.-X."/>
            <person name="Feng Y.-Z."/>
        </authorList>
    </citation>
    <scope>NUCLEOTIDE SEQUENCE [LARGE SCALE GENOMIC DNA]</scope>
    <source>
        <strain evidence="8 9">YIM 96095</strain>
    </source>
</reference>
<dbReference type="FunFam" id="1.10.275.10:FF:000001">
    <property type="entry name" value="Fumarate hydratase, mitochondrial"/>
    <property type="match status" value="1"/>
</dbReference>
<evidence type="ECO:0000256" key="2">
    <source>
        <dbReference type="ARBA" id="ARBA00022490"/>
    </source>
</evidence>
<feature type="binding site" evidence="5">
    <location>
        <position position="181"/>
    </location>
    <ligand>
        <name>substrate</name>
    </ligand>
</feature>
<dbReference type="PANTHER" id="PTHR11444:SF22">
    <property type="entry name" value="FUMARATE HYDRATASE CLASS II"/>
    <property type="match status" value="1"/>
</dbReference>
<keyword evidence="2 5" id="KW-0963">Cytoplasm</keyword>
<keyword evidence="3 5" id="KW-0816">Tricarboxylic acid cycle</keyword>
<dbReference type="GO" id="GO:0005737">
    <property type="term" value="C:cytoplasm"/>
    <property type="evidence" value="ECO:0007669"/>
    <property type="project" value="UniProtKB-SubCell"/>
</dbReference>
<dbReference type="InterPro" id="IPR005677">
    <property type="entry name" value="Fum_hydII"/>
</dbReference>
<dbReference type="GO" id="GO:0004333">
    <property type="term" value="F:fumarate hydratase activity"/>
    <property type="evidence" value="ECO:0007669"/>
    <property type="project" value="UniProtKB-UniRule"/>
</dbReference>
<feature type="binding site" description="in site B" evidence="5">
    <location>
        <begin position="123"/>
        <end position="126"/>
    </location>
    <ligand>
        <name>substrate</name>
    </ligand>
</feature>
<evidence type="ECO:0000259" key="7">
    <source>
        <dbReference type="Pfam" id="PF10415"/>
    </source>
</evidence>
<keyword evidence="9" id="KW-1185">Reference proteome</keyword>
<feature type="binding site" evidence="5">
    <location>
        <begin position="98"/>
        <end position="100"/>
    </location>
    <ligand>
        <name>substrate</name>
    </ligand>
</feature>
<comment type="subunit">
    <text evidence="5">Homotetramer.</text>
</comment>
<dbReference type="PANTHER" id="PTHR11444">
    <property type="entry name" value="ASPARTATEAMMONIA/ARGININOSUCCINATE/ADENYLOSUCCINATE LYASE"/>
    <property type="match status" value="1"/>
</dbReference>
<dbReference type="PRINTS" id="PR00149">
    <property type="entry name" value="FUMRATELYASE"/>
</dbReference>
<feature type="binding site" evidence="5">
    <location>
        <position position="313"/>
    </location>
    <ligand>
        <name>substrate</name>
    </ligand>
</feature>
<dbReference type="InterPro" id="IPR018951">
    <property type="entry name" value="Fumarase_C_C"/>
</dbReference>
<dbReference type="InterPro" id="IPR008948">
    <property type="entry name" value="L-Aspartase-like"/>
</dbReference>
<organism evidence="8 9">
    <name type="scientific">Halostreptopolyspora alba</name>
    <dbReference type="NCBI Taxonomy" id="2487137"/>
    <lineage>
        <taxon>Bacteria</taxon>
        <taxon>Bacillati</taxon>
        <taxon>Actinomycetota</taxon>
        <taxon>Actinomycetes</taxon>
        <taxon>Streptosporangiales</taxon>
        <taxon>Nocardiopsidaceae</taxon>
        <taxon>Halostreptopolyspora</taxon>
    </lineage>
</organism>
<dbReference type="GO" id="GO:0006106">
    <property type="term" value="P:fumarate metabolic process"/>
    <property type="evidence" value="ECO:0007669"/>
    <property type="project" value="InterPro"/>
</dbReference>
<feature type="binding site" evidence="5">
    <location>
        <begin position="133"/>
        <end position="135"/>
    </location>
    <ligand>
        <name>substrate</name>
    </ligand>
</feature>
<dbReference type="CDD" id="cd01362">
    <property type="entry name" value="Fumarase_classII"/>
    <property type="match status" value="1"/>
</dbReference>
<evidence type="ECO:0000256" key="4">
    <source>
        <dbReference type="ARBA" id="ARBA00023239"/>
    </source>
</evidence>
<keyword evidence="4 5" id="KW-0456">Lyase</keyword>
<dbReference type="HAMAP" id="MF_00743">
    <property type="entry name" value="FumaraseC"/>
    <property type="match status" value="1"/>
</dbReference>
<dbReference type="InterPro" id="IPR020557">
    <property type="entry name" value="Fumarate_lyase_CS"/>
</dbReference>
<dbReference type="RefSeq" id="WP_123202769.1">
    <property type="nucleotide sequence ID" value="NZ_RJMB01000022.1"/>
</dbReference>
<feature type="site" description="Important for catalytic activity" evidence="5">
    <location>
        <position position="325"/>
    </location>
</feature>
<dbReference type="Proteomes" id="UP000269198">
    <property type="component" value="Unassembled WGS sequence"/>
</dbReference>
<dbReference type="EMBL" id="RJMB01000022">
    <property type="protein sequence ID" value="RNL82563.1"/>
    <property type="molecule type" value="Genomic_DNA"/>
</dbReference>